<sequence>MSTSSPSSASLPSAQPLPQSHSYDDAQPPQHTEEEEQSRLLNTPPPQNCCNYYVASFFLACVAAGLICTWQLLPAEDLAKTYLPKFDAPENPYTGPEAGMVGGEGYGNGTMGGGSGGMTDDLFGNVDMTTSTENEAPGTVVPSFMTCPSSSDNNQQCCNGSPANCPLPLDEMMFGMVHNAMSSEEGDFIIGYNHYYGLEKALVAGYRGINLDVCSCGGVLQFCHNVCDLGERMPNEVFTNTLQFLNDYPSEVLVLLFEASSEQGPISWSDLYSEMANVDGFTDLLYVLTEGQAWPTMGELVSSNKRIIVFFFNGGSCDNDVCPSEFHPWFTYAAETQFESASLNDLQDYEYSCQVTRGPGSTSDEKTQQASFLVVNNFVTPPDPDAAAVANSKDFLANRLAECANLSGKRPNFVYLDFWSEGVTAELVQYANAQYAEELSSGQ</sequence>
<proteinExistence type="predicted"/>
<feature type="region of interest" description="Disordered" evidence="1">
    <location>
        <begin position="1"/>
        <end position="41"/>
    </location>
</feature>
<dbReference type="RefSeq" id="XP_002289114.1">
    <property type="nucleotide sequence ID" value="XM_002289078.1"/>
</dbReference>
<gene>
    <name evidence="3" type="ORF">THAPSDRAFT_22057</name>
</gene>
<dbReference type="InterPro" id="IPR051057">
    <property type="entry name" value="PI-PLC_domain"/>
</dbReference>
<evidence type="ECO:0000256" key="2">
    <source>
        <dbReference type="SAM" id="Phobius"/>
    </source>
</evidence>
<keyword evidence="4" id="KW-1185">Reference proteome</keyword>
<keyword evidence="2" id="KW-1133">Transmembrane helix</keyword>
<dbReference type="PANTHER" id="PTHR13593:SF140">
    <property type="entry name" value="PLC-LIKE PHOSPHODIESTERASE"/>
    <property type="match status" value="1"/>
</dbReference>
<dbReference type="OMA" id="YPYLMPE"/>
<feature type="transmembrane region" description="Helical" evidence="2">
    <location>
        <begin position="52"/>
        <end position="73"/>
    </location>
</feature>
<dbReference type="CDD" id="cd08588">
    <property type="entry name" value="PI-PLCc_At5g67130_like"/>
    <property type="match status" value="1"/>
</dbReference>
<dbReference type="Proteomes" id="UP000001449">
    <property type="component" value="Chromosome 3"/>
</dbReference>
<evidence type="ECO:0000313" key="4">
    <source>
        <dbReference type="Proteomes" id="UP000001449"/>
    </source>
</evidence>
<dbReference type="STRING" id="35128.B8BWP6"/>
<dbReference type="AlphaFoldDB" id="B8BWP6"/>
<keyword evidence="2" id="KW-0472">Membrane</keyword>
<dbReference type="SUPFAM" id="SSF51695">
    <property type="entry name" value="PLC-like phosphodiesterases"/>
    <property type="match status" value="1"/>
</dbReference>
<dbReference type="eggNOG" id="ENOG502TM2K">
    <property type="taxonomic scope" value="Eukaryota"/>
</dbReference>
<dbReference type="KEGG" id="tps:THAPSDRAFT_22057"/>
<dbReference type="GO" id="GO:0008081">
    <property type="term" value="F:phosphoric diester hydrolase activity"/>
    <property type="evidence" value="ECO:0000318"/>
    <property type="project" value="GO_Central"/>
</dbReference>
<evidence type="ECO:0000313" key="3">
    <source>
        <dbReference type="EMBL" id="EED94550.1"/>
    </source>
</evidence>
<dbReference type="GO" id="GO:0006629">
    <property type="term" value="P:lipid metabolic process"/>
    <property type="evidence" value="ECO:0007669"/>
    <property type="project" value="InterPro"/>
</dbReference>
<accession>B8BWP6</accession>
<dbReference type="Pfam" id="PF26146">
    <property type="entry name" value="PI-PLC_X"/>
    <property type="match status" value="1"/>
</dbReference>
<organism evidence="3 4">
    <name type="scientific">Thalassiosira pseudonana</name>
    <name type="common">Marine diatom</name>
    <name type="synonym">Cyclotella nana</name>
    <dbReference type="NCBI Taxonomy" id="35128"/>
    <lineage>
        <taxon>Eukaryota</taxon>
        <taxon>Sar</taxon>
        <taxon>Stramenopiles</taxon>
        <taxon>Ochrophyta</taxon>
        <taxon>Bacillariophyta</taxon>
        <taxon>Coscinodiscophyceae</taxon>
        <taxon>Thalassiosirophycidae</taxon>
        <taxon>Thalassiosirales</taxon>
        <taxon>Thalassiosiraceae</taxon>
        <taxon>Thalassiosira</taxon>
    </lineage>
</organism>
<dbReference type="HOGENOM" id="CLU_618965_0_0_1"/>
<keyword evidence="2" id="KW-0812">Transmembrane</keyword>
<name>B8BWP6_THAPS</name>
<dbReference type="GeneID" id="7452779"/>
<evidence type="ECO:0008006" key="5">
    <source>
        <dbReference type="Google" id="ProtNLM"/>
    </source>
</evidence>
<feature type="compositionally biased region" description="Low complexity" evidence="1">
    <location>
        <begin position="1"/>
        <end position="20"/>
    </location>
</feature>
<dbReference type="PANTHER" id="PTHR13593">
    <property type="match status" value="1"/>
</dbReference>
<evidence type="ECO:0000256" key="1">
    <source>
        <dbReference type="SAM" id="MobiDB-lite"/>
    </source>
</evidence>
<protein>
    <recommendedName>
        <fullName evidence="5">PLC-like phosphodiesterase</fullName>
    </recommendedName>
</protein>
<dbReference type="PaxDb" id="35128-Thaps22057"/>
<dbReference type="Gene3D" id="3.20.20.190">
    <property type="entry name" value="Phosphatidylinositol (PI) phosphodiesterase"/>
    <property type="match status" value="1"/>
</dbReference>
<dbReference type="EMBL" id="CM000640">
    <property type="protein sequence ID" value="EED94550.1"/>
    <property type="molecule type" value="Genomic_DNA"/>
</dbReference>
<reference evidence="3 4" key="2">
    <citation type="journal article" date="2008" name="Nature">
        <title>The Phaeodactylum genome reveals the evolutionary history of diatom genomes.</title>
        <authorList>
            <person name="Bowler C."/>
            <person name="Allen A.E."/>
            <person name="Badger J.H."/>
            <person name="Grimwood J."/>
            <person name="Jabbari K."/>
            <person name="Kuo A."/>
            <person name="Maheswari U."/>
            <person name="Martens C."/>
            <person name="Maumus F."/>
            <person name="Otillar R.P."/>
            <person name="Rayko E."/>
            <person name="Salamov A."/>
            <person name="Vandepoele K."/>
            <person name="Beszteri B."/>
            <person name="Gruber A."/>
            <person name="Heijde M."/>
            <person name="Katinka M."/>
            <person name="Mock T."/>
            <person name="Valentin K."/>
            <person name="Verret F."/>
            <person name="Berges J.A."/>
            <person name="Brownlee C."/>
            <person name="Cadoret J.P."/>
            <person name="Chiovitti A."/>
            <person name="Choi C.J."/>
            <person name="Coesel S."/>
            <person name="De Martino A."/>
            <person name="Detter J.C."/>
            <person name="Durkin C."/>
            <person name="Falciatore A."/>
            <person name="Fournet J."/>
            <person name="Haruta M."/>
            <person name="Huysman M.J."/>
            <person name="Jenkins B.D."/>
            <person name="Jiroutova K."/>
            <person name="Jorgensen R.E."/>
            <person name="Joubert Y."/>
            <person name="Kaplan A."/>
            <person name="Kroger N."/>
            <person name="Kroth P.G."/>
            <person name="La Roche J."/>
            <person name="Lindquist E."/>
            <person name="Lommer M."/>
            <person name="Martin-Jezequel V."/>
            <person name="Lopez P.J."/>
            <person name="Lucas S."/>
            <person name="Mangogna M."/>
            <person name="McGinnis K."/>
            <person name="Medlin L.K."/>
            <person name="Montsant A."/>
            <person name="Oudot-Le Secq M.P."/>
            <person name="Napoli C."/>
            <person name="Obornik M."/>
            <person name="Parker M.S."/>
            <person name="Petit J.L."/>
            <person name="Porcel B.M."/>
            <person name="Poulsen N."/>
            <person name="Robison M."/>
            <person name="Rychlewski L."/>
            <person name="Rynearson T.A."/>
            <person name="Schmutz J."/>
            <person name="Shapiro H."/>
            <person name="Siaut M."/>
            <person name="Stanley M."/>
            <person name="Sussman M.R."/>
            <person name="Taylor A.R."/>
            <person name="Vardi A."/>
            <person name="von Dassow P."/>
            <person name="Vyverman W."/>
            <person name="Willis A."/>
            <person name="Wyrwicz L.S."/>
            <person name="Rokhsar D.S."/>
            <person name="Weissenbach J."/>
            <person name="Armbrust E.V."/>
            <person name="Green B.R."/>
            <person name="Van de Peer Y."/>
            <person name="Grigoriev I.V."/>
        </authorList>
    </citation>
    <scope>NUCLEOTIDE SEQUENCE [LARGE SCALE GENOMIC DNA]</scope>
    <source>
        <strain evidence="3 4">CCMP1335</strain>
    </source>
</reference>
<reference evidence="3 4" key="1">
    <citation type="journal article" date="2004" name="Science">
        <title>The genome of the diatom Thalassiosira pseudonana: ecology, evolution, and metabolism.</title>
        <authorList>
            <person name="Armbrust E.V."/>
            <person name="Berges J.A."/>
            <person name="Bowler C."/>
            <person name="Green B.R."/>
            <person name="Martinez D."/>
            <person name="Putnam N.H."/>
            <person name="Zhou S."/>
            <person name="Allen A.E."/>
            <person name="Apt K.E."/>
            <person name="Bechner M."/>
            <person name="Brzezinski M.A."/>
            <person name="Chaal B.K."/>
            <person name="Chiovitti A."/>
            <person name="Davis A.K."/>
            <person name="Demarest M.S."/>
            <person name="Detter J.C."/>
            <person name="Glavina T."/>
            <person name="Goodstein D."/>
            <person name="Hadi M.Z."/>
            <person name="Hellsten U."/>
            <person name="Hildebrand M."/>
            <person name="Jenkins B.D."/>
            <person name="Jurka J."/>
            <person name="Kapitonov V.V."/>
            <person name="Kroger N."/>
            <person name="Lau W.W."/>
            <person name="Lane T.W."/>
            <person name="Larimer F.W."/>
            <person name="Lippmeier J.C."/>
            <person name="Lucas S."/>
            <person name="Medina M."/>
            <person name="Montsant A."/>
            <person name="Obornik M."/>
            <person name="Parker M.S."/>
            <person name="Palenik B."/>
            <person name="Pazour G.J."/>
            <person name="Richardson P.M."/>
            <person name="Rynearson T.A."/>
            <person name="Saito M.A."/>
            <person name="Schwartz D.C."/>
            <person name="Thamatrakoln K."/>
            <person name="Valentin K."/>
            <person name="Vardi A."/>
            <person name="Wilkerson F.P."/>
            <person name="Rokhsar D.S."/>
        </authorList>
    </citation>
    <scope>NUCLEOTIDE SEQUENCE [LARGE SCALE GENOMIC DNA]</scope>
    <source>
        <strain evidence="3 4">CCMP1335</strain>
    </source>
</reference>
<dbReference type="InParanoid" id="B8BWP6"/>
<dbReference type="InterPro" id="IPR017946">
    <property type="entry name" value="PLC-like_Pdiesterase_TIM-brl"/>
</dbReference>